<evidence type="ECO:0000256" key="2">
    <source>
        <dbReference type="PROSITE-ProRule" id="PRU00285"/>
    </source>
</evidence>
<keyword evidence="6" id="KW-1185">Reference proteome</keyword>
<dbReference type="AlphaFoldDB" id="A0A9X3TVX0"/>
<dbReference type="CDD" id="cd06470">
    <property type="entry name" value="ACD_IbpA-B_like"/>
    <property type="match status" value="1"/>
</dbReference>
<dbReference type="Pfam" id="PF00011">
    <property type="entry name" value="HSP20"/>
    <property type="match status" value="1"/>
</dbReference>
<evidence type="ECO:0000313" key="6">
    <source>
        <dbReference type="Proteomes" id="UP001141619"/>
    </source>
</evidence>
<evidence type="ECO:0000256" key="1">
    <source>
        <dbReference type="ARBA" id="ARBA00023016"/>
    </source>
</evidence>
<accession>A0A9X3TVX0</accession>
<gene>
    <name evidence="5" type="ORF">NYP16_03360</name>
</gene>
<evidence type="ECO:0000256" key="3">
    <source>
        <dbReference type="RuleBase" id="RU003616"/>
    </source>
</evidence>
<name>A0A9X3TVX0_9PROT</name>
<dbReference type="InterPro" id="IPR008978">
    <property type="entry name" value="HSP20-like_chaperone"/>
</dbReference>
<dbReference type="EMBL" id="JANWOI010000001">
    <property type="protein sequence ID" value="MDA5192995.1"/>
    <property type="molecule type" value="Genomic_DNA"/>
</dbReference>
<organism evidence="5 6">
    <name type="scientific">Govanella unica</name>
    <dbReference type="NCBI Taxonomy" id="2975056"/>
    <lineage>
        <taxon>Bacteria</taxon>
        <taxon>Pseudomonadati</taxon>
        <taxon>Pseudomonadota</taxon>
        <taxon>Alphaproteobacteria</taxon>
        <taxon>Emcibacterales</taxon>
        <taxon>Govanellaceae</taxon>
        <taxon>Govanella</taxon>
    </lineage>
</organism>
<comment type="caution">
    <text evidence="5">The sequence shown here is derived from an EMBL/GenBank/DDBJ whole genome shotgun (WGS) entry which is preliminary data.</text>
</comment>
<sequence length="145" mass="16095">MTRPTVFNTPFVVGFDYVERIVERIAKAGNDSYPPFNIEHVGADRLRISLAVAGFAKPDLSITLEDNILTIRGRQPEDSEDDGTSSGASRLFLHRGIATRQFQRRFVLERGVEITGAVLKNGLLEIDLRQPPPSSTIVEITITDD</sequence>
<feature type="domain" description="SHSP" evidence="4">
    <location>
        <begin position="27"/>
        <end position="145"/>
    </location>
</feature>
<protein>
    <submittedName>
        <fullName evidence="5">Hsp20 family protein</fullName>
    </submittedName>
</protein>
<dbReference type="PANTHER" id="PTHR47062:SF1">
    <property type="entry name" value="SMALL HEAT SHOCK PROTEIN IBPA"/>
    <property type="match status" value="1"/>
</dbReference>
<dbReference type="Proteomes" id="UP001141619">
    <property type="component" value="Unassembled WGS sequence"/>
</dbReference>
<dbReference type="PANTHER" id="PTHR47062">
    <property type="match status" value="1"/>
</dbReference>
<dbReference type="InterPro" id="IPR037913">
    <property type="entry name" value="ACD_IbpA/B"/>
</dbReference>
<evidence type="ECO:0000313" key="5">
    <source>
        <dbReference type="EMBL" id="MDA5192995.1"/>
    </source>
</evidence>
<reference evidence="5" key="1">
    <citation type="submission" date="2022-08" db="EMBL/GenBank/DDBJ databases">
        <authorList>
            <person name="Vandamme P."/>
            <person name="Hettiarachchi A."/>
            <person name="Peeters C."/>
            <person name="Cnockaert M."/>
            <person name="Carlier A."/>
        </authorList>
    </citation>
    <scope>NUCLEOTIDE SEQUENCE</scope>
    <source>
        <strain evidence="5">LMG 31809</strain>
    </source>
</reference>
<dbReference type="Gene3D" id="2.60.40.790">
    <property type="match status" value="1"/>
</dbReference>
<evidence type="ECO:0000259" key="4">
    <source>
        <dbReference type="PROSITE" id="PS01031"/>
    </source>
</evidence>
<comment type="similarity">
    <text evidence="2 3">Belongs to the small heat shock protein (HSP20) family.</text>
</comment>
<keyword evidence="1" id="KW-0346">Stress response</keyword>
<dbReference type="InterPro" id="IPR002068">
    <property type="entry name" value="A-crystallin/Hsp20_dom"/>
</dbReference>
<reference evidence="5" key="2">
    <citation type="journal article" date="2023" name="Syst. Appl. Microbiol.">
        <title>Govania unica gen. nov., sp. nov., a rare biosphere bacterium that represents a novel family in the class Alphaproteobacteria.</title>
        <authorList>
            <person name="Vandamme P."/>
            <person name="Peeters C."/>
            <person name="Hettiarachchi A."/>
            <person name="Cnockaert M."/>
            <person name="Carlier A."/>
        </authorList>
    </citation>
    <scope>NUCLEOTIDE SEQUENCE</scope>
    <source>
        <strain evidence="5">LMG 31809</strain>
    </source>
</reference>
<dbReference type="SUPFAM" id="SSF49764">
    <property type="entry name" value="HSP20-like chaperones"/>
    <property type="match status" value="1"/>
</dbReference>
<dbReference type="PROSITE" id="PS01031">
    <property type="entry name" value="SHSP"/>
    <property type="match status" value="1"/>
</dbReference>
<proteinExistence type="inferred from homology"/>